<evidence type="ECO:0000313" key="2">
    <source>
        <dbReference type="Proteomes" id="UP001516400"/>
    </source>
</evidence>
<feature type="non-terminal residue" evidence="1">
    <location>
        <position position="1"/>
    </location>
</feature>
<gene>
    <name evidence="1" type="ORF">HHI36_005329</name>
</gene>
<feature type="non-terminal residue" evidence="1">
    <location>
        <position position="130"/>
    </location>
</feature>
<dbReference type="Proteomes" id="UP001516400">
    <property type="component" value="Unassembled WGS sequence"/>
</dbReference>
<keyword evidence="2" id="KW-1185">Reference proteome</keyword>
<evidence type="ECO:0000313" key="1">
    <source>
        <dbReference type="EMBL" id="KAL3282134.1"/>
    </source>
</evidence>
<organism evidence="1 2">
    <name type="scientific">Cryptolaemus montrouzieri</name>
    <dbReference type="NCBI Taxonomy" id="559131"/>
    <lineage>
        <taxon>Eukaryota</taxon>
        <taxon>Metazoa</taxon>
        <taxon>Ecdysozoa</taxon>
        <taxon>Arthropoda</taxon>
        <taxon>Hexapoda</taxon>
        <taxon>Insecta</taxon>
        <taxon>Pterygota</taxon>
        <taxon>Neoptera</taxon>
        <taxon>Endopterygota</taxon>
        <taxon>Coleoptera</taxon>
        <taxon>Polyphaga</taxon>
        <taxon>Cucujiformia</taxon>
        <taxon>Coccinelloidea</taxon>
        <taxon>Coccinellidae</taxon>
        <taxon>Scymninae</taxon>
        <taxon>Scymnini</taxon>
        <taxon>Cryptolaemus</taxon>
    </lineage>
</organism>
<dbReference type="AlphaFoldDB" id="A0ABD2NU75"/>
<protein>
    <submittedName>
        <fullName evidence="1">Uncharacterized protein</fullName>
    </submittedName>
</protein>
<comment type="caution">
    <text evidence="1">The sequence shown here is derived from an EMBL/GenBank/DDBJ whole genome shotgun (WGS) entry which is preliminary data.</text>
</comment>
<proteinExistence type="predicted"/>
<name>A0ABD2NU75_9CUCU</name>
<reference evidence="1 2" key="1">
    <citation type="journal article" date="2021" name="BMC Biol.">
        <title>Horizontally acquired antibacterial genes associated with adaptive radiation of ladybird beetles.</title>
        <authorList>
            <person name="Li H.S."/>
            <person name="Tang X.F."/>
            <person name="Huang Y.H."/>
            <person name="Xu Z.Y."/>
            <person name="Chen M.L."/>
            <person name="Du X.Y."/>
            <person name="Qiu B.Y."/>
            <person name="Chen P.T."/>
            <person name="Zhang W."/>
            <person name="Slipinski A."/>
            <person name="Escalona H.E."/>
            <person name="Waterhouse R.M."/>
            <person name="Zwick A."/>
            <person name="Pang H."/>
        </authorList>
    </citation>
    <scope>NUCLEOTIDE SEQUENCE [LARGE SCALE GENOMIC DNA]</scope>
    <source>
        <strain evidence="1">SYSU2018</strain>
    </source>
</reference>
<dbReference type="EMBL" id="JABFTP020000144">
    <property type="protein sequence ID" value="KAL3282134.1"/>
    <property type="molecule type" value="Genomic_DNA"/>
</dbReference>
<accession>A0ABD2NU75</accession>
<sequence length="130" mass="15393">VLPGDEKKEEIIRTRPRVYISPQVSTDDIPDPEMKKLMLRYMYTTEFRQAELELLSMVGLEYREVPNTVVEHDRFLSKTRKHYFSVYYKPKPLLLPEMAPEQNLRGGKWTNEQLIGTANSTELFWKNKDV</sequence>